<keyword evidence="3" id="KW-1185">Reference proteome</keyword>
<dbReference type="EMBL" id="CP012333">
    <property type="protein sequence ID" value="AKU94111.1"/>
    <property type="molecule type" value="Genomic_DNA"/>
</dbReference>
<organism evidence="2 3">
    <name type="scientific">Labilithrix luteola</name>
    <dbReference type="NCBI Taxonomy" id="1391654"/>
    <lineage>
        <taxon>Bacteria</taxon>
        <taxon>Pseudomonadati</taxon>
        <taxon>Myxococcota</taxon>
        <taxon>Polyangia</taxon>
        <taxon>Polyangiales</taxon>
        <taxon>Labilitrichaceae</taxon>
        <taxon>Labilithrix</taxon>
    </lineage>
</organism>
<sequence length="221" mass="23637">MKKLLSVLFAGVLAACNASSSNSAGDTTDDGKPMNVVTVDISGRVNKRIEARGDAAGLGYMKFTKTEIDLFTITAAESVEAGPAYEATSGVSIVQLTLGEQVFAGTLGTGGSVRVEEGESTKDYNGGNYWLFFDTDVDHANSKVHLTLTDITDIGDYVRLTGSFRYNAAYAPSELSDECVLDAVRNSGRQPGYNAQLCEAEDIKVNATFTVYLDKILQKSE</sequence>
<evidence type="ECO:0000256" key="1">
    <source>
        <dbReference type="SAM" id="SignalP"/>
    </source>
</evidence>
<name>A0A0K1PL19_9BACT</name>
<dbReference type="OrthoDB" id="667211at2"/>
<dbReference type="PROSITE" id="PS51257">
    <property type="entry name" value="PROKAR_LIPOPROTEIN"/>
    <property type="match status" value="1"/>
</dbReference>
<keyword evidence="1" id="KW-0732">Signal</keyword>
<feature type="signal peptide" evidence="1">
    <location>
        <begin position="1"/>
        <end position="24"/>
    </location>
</feature>
<evidence type="ECO:0000313" key="3">
    <source>
        <dbReference type="Proteomes" id="UP000064967"/>
    </source>
</evidence>
<dbReference type="Proteomes" id="UP000064967">
    <property type="component" value="Chromosome"/>
</dbReference>
<reference evidence="2 3" key="1">
    <citation type="submission" date="2015-08" db="EMBL/GenBank/DDBJ databases">
        <authorList>
            <person name="Babu N.S."/>
            <person name="Beckwith C.J."/>
            <person name="Beseler K.G."/>
            <person name="Brison A."/>
            <person name="Carone J.V."/>
            <person name="Caskin T.P."/>
            <person name="Diamond M."/>
            <person name="Durham M.E."/>
            <person name="Foxe J.M."/>
            <person name="Go M."/>
            <person name="Henderson B.A."/>
            <person name="Jones I.B."/>
            <person name="McGettigan J.A."/>
            <person name="Micheletti S.J."/>
            <person name="Nasrallah M.E."/>
            <person name="Ortiz D."/>
            <person name="Piller C.R."/>
            <person name="Privatt S.R."/>
            <person name="Schneider S.L."/>
            <person name="Sharp S."/>
            <person name="Smith T.C."/>
            <person name="Stanton J.D."/>
            <person name="Ullery H.E."/>
            <person name="Wilson R.J."/>
            <person name="Serrano M.G."/>
            <person name="Buck G."/>
            <person name="Lee V."/>
            <person name="Wang Y."/>
            <person name="Carvalho R."/>
            <person name="Voegtly L."/>
            <person name="Shi R."/>
            <person name="Duckworth R."/>
            <person name="Johnson A."/>
            <person name="Loviza R."/>
            <person name="Walstead R."/>
            <person name="Shah Z."/>
            <person name="Kiflezghi M."/>
            <person name="Wade K."/>
            <person name="Ball S.L."/>
            <person name="Bradley K.W."/>
            <person name="Asai D.J."/>
            <person name="Bowman C.A."/>
            <person name="Russell D.A."/>
            <person name="Pope W.H."/>
            <person name="Jacobs-Sera D."/>
            <person name="Hendrix R.W."/>
            <person name="Hatfull G.F."/>
        </authorList>
    </citation>
    <scope>NUCLEOTIDE SEQUENCE [LARGE SCALE GENOMIC DNA]</scope>
    <source>
        <strain evidence="2 3">DSM 27648</strain>
    </source>
</reference>
<protein>
    <recommendedName>
        <fullName evidence="4">Lipoprotein</fullName>
    </recommendedName>
</protein>
<proteinExistence type="predicted"/>
<dbReference type="RefSeq" id="WP_146645762.1">
    <property type="nucleotide sequence ID" value="NZ_CP012333.1"/>
</dbReference>
<gene>
    <name evidence="2" type="ORF">AKJ09_00775</name>
</gene>
<dbReference type="KEGG" id="llu:AKJ09_00775"/>
<dbReference type="AlphaFoldDB" id="A0A0K1PL19"/>
<accession>A0A0K1PL19</accession>
<evidence type="ECO:0008006" key="4">
    <source>
        <dbReference type="Google" id="ProtNLM"/>
    </source>
</evidence>
<evidence type="ECO:0000313" key="2">
    <source>
        <dbReference type="EMBL" id="AKU94111.1"/>
    </source>
</evidence>
<dbReference type="PATRIC" id="fig|1391654.3.peg.783"/>
<dbReference type="STRING" id="1391654.AKJ09_00775"/>
<feature type="chain" id="PRO_5005465895" description="Lipoprotein" evidence="1">
    <location>
        <begin position="25"/>
        <end position="221"/>
    </location>
</feature>